<evidence type="ECO:0000256" key="6">
    <source>
        <dbReference type="RuleBase" id="RU004006"/>
    </source>
</evidence>
<evidence type="ECO:0000313" key="7">
    <source>
        <dbReference type="EMBL" id="KKQ86848.1"/>
    </source>
</evidence>
<evidence type="ECO:0000256" key="5">
    <source>
        <dbReference type="RuleBase" id="RU004005"/>
    </source>
</evidence>
<reference evidence="7 8" key="1">
    <citation type="journal article" date="2015" name="Nature">
        <title>rRNA introns, odd ribosomes, and small enigmatic genomes across a large radiation of phyla.</title>
        <authorList>
            <person name="Brown C.T."/>
            <person name="Hug L.A."/>
            <person name="Thomas B.C."/>
            <person name="Sharon I."/>
            <person name="Castelle C.J."/>
            <person name="Singh A."/>
            <person name="Wilkins M.J."/>
            <person name="Williams K.H."/>
            <person name="Banfield J.F."/>
        </authorList>
    </citation>
    <scope>NUCLEOTIDE SEQUENCE [LARGE SCALE GENOMIC DNA]</scope>
</reference>
<dbReference type="Gene3D" id="3.90.470.10">
    <property type="entry name" value="Ribosomal protein L22/L17"/>
    <property type="match status" value="1"/>
</dbReference>
<keyword evidence="6" id="KW-0694">RNA-binding</keyword>
<dbReference type="InterPro" id="IPR036394">
    <property type="entry name" value="Ribosomal_uL22_sf"/>
</dbReference>
<keyword evidence="3 5" id="KW-0687">Ribonucleoprotein</keyword>
<dbReference type="SUPFAM" id="SSF54843">
    <property type="entry name" value="Ribosomal protein L22"/>
    <property type="match status" value="1"/>
</dbReference>
<dbReference type="InterPro" id="IPR001063">
    <property type="entry name" value="Ribosomal_uL22"/>
</dbReference>
<keyword evidence="6" id="KW-0699">rRNA-binding</keyword>
<dbReference type="GO" id="GO:0019843">
    <property type="term" value="F:rRNA binding"/>
    <property type="evidence" value="ECO:0007669"/>
    <property type="project" value="UniProtKB-KW"/>
</dbReference>
<proteinExistence type="inferred from homology"/>
<dbReference type="Pfam" id="PF00237">
    <property type="entry name" value="Ribosomal_L22"/>
    <property type="match status" value="1"/>
</dbReference>
<sequence length="129" mass="14995">MQFIQEIKNVTIKPRKIREVVRSIKNRPLETLKGELTLFDKSVNQVLIKGIEAAEDRIKNASQDPNEYIIKRIICNEGLKLRRRFIGSRGRSYPLLKQRSNINIVVGEKLKEPIAKTKKTRTKPKTDQQ</sequence>
<dbReference type="EMBL" id="LBVO01000061">
    <property type="protein sequence ID" value="KKQ86848.1"/>
    <property type="molecule type" value="Genomic_DNA"/>
</dbReference>
<dbReference type="GO" id="GO:0006412">
    <property type="term" value="P:translation"/>
    <property type="evidence" value="ECO:0007669"/>
    <property type="project" value="InterPro"/>
</dbReference>
<evidence type="ECO:0000256" key="3">
    <source>
        <dbReference type="ARBA" id="ARBA00023274"/>
    </source>
</evidence>
<comment type="subunit">
    <text evidence="6">Part of the 50S ribosomal subunit.</text>
</comment>
<name>A0A0G0L4E2_9BACT</name>
<comment type="similarity">
    <text evidence="1 5">Belongs to the universal ribosomal protein uL22 family.</text>
</comment>
<evidence type="ECO:0000256" key="4">
    <source>
        <dbReference type="ARBA" id="ARBA00035480"/>
    </source>
</evidence>
<evidence type="ECO:0000256" key="2">
    <source>
        <dbReference type="ARBA" id="ARBA00022980"/>
    </source>
</evidence>
<evidence type="ECO:0000313" key="8">
    <source>
        <dbReference type="Proteomes" id="UP000033934"/>
    </source>
</evidence>
<dbReference type="AlphaFoldDB" id="A0A0G0L4E2"/>
<keyword evidence="2 5" id="KW-0689">Ribosomal protein</keyword>
<dbReference type="Proteomes" id="UP000033934">
    <property type="component" value="Unassembled WGS sequence"/>
</dbReference>
<gene>
    <name evidence="7" type="ORF">UT11_C0061G0009</name>
</gene>
<evidence type="ECO:0000256" key="1">
    <source>
        <dbReference type="ARBA" id="ARBA00009451"/>
    </source>
</evidence>
<dbReference type="GO" id="GO:0003735">
    <property type="term" value="F:structural constituent of ribosome"/>
    <property type="evidence" value="ECO:0007669"/>
    <property type="project" value="InterPro"/>
</dbReference>
<dbReference type="GO" id="GO:0005840">
    <property type="term" value="C:ribosome"/>
    <property type="evidence" value="ECO:0007669"/>
    <property type="project" value="UniProtKB-KW"/>
</dbReference>
<protein>
    <recommendedName>
        <fullName evidence="4">50S ribosomal protein L22</fullName>
    </recommendedName>
</protein>
<accession>A0A0G0L4E2</accession>
<dbReference type="GO" id="GO:1990904">
    <property type="term" value="C:ribonucleoprotein complex"/>
    <property type="evidence" value="ECO:0007669"/>
    <property type="project" value="UniProtKB-KW"/>
</dbReference>
<comment type="caution">
    <text evidence="7">The sequence shown here is derived from an EMBL/GenBank/DDBJ whole genome shotgun (WGS) entry which is preliminary data.</text>
</comment>
<organism evidence="7 8">
    <name type="scientific">Berkelbacteria bacterium GW2011_GWA2_38_9</name>
    <dbReference type="NCBI Taxonomy" id="1618334"/>
    <lineage>
        <taxon>Bacteria</taxon>
        <taxon>Candidatus Berkelbacteria</taxon>
    </lineage>
</organism>